<evidence type="ECO:0000313" key="3">
    <source>
        <dbReference type="EMBL" id="MCF4122431.1"/>
    </source>
</evidence>
<dbReference type="EMBL" id="JAKGSG010000042">
    <property type="protein sequence ID" value="MCF4122431.1"/>
    <property type="molecule type" value="Genomic_DNA"/>
</dbReference>
<feature type="domain" description="HTH arsR-type" evidence="2">
    <location>
        <begin position="12"/>
        <end position="98"/>
    </location>
</feature>
<dbReference type="SMART" id="SM00418">
    <property type="entry name" value="HTH_ARSR"/>
    <property type="match status" value="1"/>
</dbReference>
<reference evidence="3" key="1">
    <citation type="submission" date="2022-01" db="EMBL/GenBank/DDBJ databases">
        <title>Antribacter sp. nov., isolated from Guizhou of China.</title>
        <authorList>
            <person name="Chengliang C."/>
            <person name="Ya Z."/>
        </authorList>
    </citation>
    <scope>NUCLEOTIDE SEQUENCE</scope>
    <source>
        <strain evidence="3">KLBMP 9083</strain>
    </source>
</reference>
<dbReference type="SUPFAM" id="SSF46785">
    <property type="entry name" value="Winged helix' DNA-binding domain"/>
    <property type="match status" value="1"/>
</dbReference>
<dbReference type="Gene3D" id="1.10.10.10">
    <property type="entry name" value="Winged helix-like DNA-binding domain superfamily/Winged helix DNA-binding domain"/>
    <property type="match status" value="1"/>
</dbReference>
<dbReference type="Proteomes" id="UP001165405">
    <property type="component" value="Unassembled WGS sequence"/>
</dbReference>
<proteinExistence type="predicted"/>
<dbReference type="InterPro" id="IPR036388">
    <property type="entry name" value="WH-like_DNA-bd_sf"/>
</dbReference>
<dbReference type="GO" id="GO:0003700">
    <property type="term" value="F:DNA-binding transcription factor activity"/>
    <property type="evidence" value="ECO:0007669"/>
    <property type="project" value="InterPro"/>
</dbReference>
<comment type="caution">
    <text evidence="3">The sequence shown here is derived from an EMBL/GenBank/DDBJ whole genome shotgun (WGS) entry which is preliminary data.</text>
</comment>
<name>A0AA41U892_9MICO</name>
<dbReference type="InterPro" id="IPR036390">
    <property type="entry name" value="WH_DNA-bd_sf"/>
</dbReference>
<evidence type="ECO:0000313" key="4">
    <source>
        <dbReference type="Proteomes" id="UP001165405"/>
    </source>
</evidence>
<accession>A0AA41U892</accession>
<dbReference type="RefSeq" id="WP_236090225.1">
    <property type="nucleotide sequence ID" value="NZ_JAKGSG010000042.1"/>
</dbReference>
<gene>
    <name evidence="3" type="ORF">L1785_15745</name>
</gene>
<dbReference type="AlphaFoldDB" id="A0AA41U892"/>
<evidence type="ECO:0000256" key="1">
    <source>
        <dbReference type="SAM" id="MobiDB-lite"/>
    </source>
</evidence>
<feature type="region of interest" description="Disordered" evidence="1">
    <location>
        <begin position="170"/>
        <end position="198"/>
    </location>
</feature>
<sequence length="198" mass="21728">MAVPARRPPTAAEAKALAHPLRQRLVRLLSAEDLTNRQLADRLRADPATVLYHVRILAEAGLVEQLPVRHGTRGAREKPYRSTGRSWWLDDPLAGAAPDVRFGPVELAMEELRASVPGDRATFATFTLHLTPDDVTELDRRLLEVIDEYVATDAERRDRPVHRGFFAVHRVATGSPPGSPDGGRDGAGDPGDPGNRQE</sequence>
<evidence type="ECO:0000259" key="2">
    <source>
        <dbReference type="SMART" id="SM00418"/>
    </source>
</evidence>
<dbReference type="InterPro" id="IPR001845">
    <property type="entry name" value="HTH_ArsR_DNA-bd_dom"/>
</dbReference>
<keyword evidence="4" id="KW-1185">Reference proteome</keyword>
<protein>
    <submittedName>
        <fullName evidence="3">Winged helix-turn-helix domain-containing protein</fullName>
    </submittedName>
</protein>
<dbReference type="CDD" id="cd00090">
    <property type="entry name" value="HTH_ARSR"/>
    <property type="match status" value="1"/>
</dbReference>
<dbReference type="Pfam" id="PF12840">
    <property type="entry name" value="HTH_20"/>
    <property type="match status" value="1"/>
</dbReference>
<dbReference type="InterPro" id="IPR011991">
    <property type="entry name" value="ArsR-like_HTH"/>
</dbReference>
<organism evidence="3 4">
    <name type="scientific">Antribacter soli</name>
    <dbReference type="NCBI Taxonomy" id="2910976"/>
    <lineage>
        <taxon>Bacteria</taxon>
        <taxon>Bacillati</taxon>
        <taxon>Actinomycetota</taxon>
        <taxon>Actinomycetes</taxon>
        <taxon>Micrococcales</taxon>
        <taxon>Promicromonosporaceae</taxon>
        <taxon>Antribacter</taxon>
    </lineage>
</organism>